<evidence type="ECO:0000259" key="2">
    <source>
        <dbReference type="Pfam" id="PF03372"/>
    </source>
</evidence>
<proteinExistence type="predicted"/>
<dbReference type="GO" id="GO:0004519">
    <property type="term" value="F:endonuclease activity"/>
    <property type="evidence" value="ECO:0007669"/>
    <property type="project" value="UniProtKB-KW"/>
</dbReference>
<keyword evidence="4" id="KW-1185">Reference proteome</keyword>
<dbReference type="InterPro" id="IPR036691">
    <property type="entry name" value="Endo/exonu/phosph_ase_sf"/>
</dbReference>
<sequence length="385" mass="43455">MKYISLVFLFLATIASAKTLRVATFNVSMEATNYQQKGEDLDADKLSKLLQDGQHPQIKNIAEIIQRVRPDVILLNEFDYISRPEKGILAFTKNYLEQGQSGQKAIYYPYYYTAPVNTGLPTKYDLDNDGKKSGYAGDAQGFGLYEGHYGMVVLSKYPIKNAQVRTLQSFLWKDMPNHKKTVDSVTKQPFYTDQEWQSLRLSSKSHWDLPIEVNGKVFHLLAMHPTPPVFDGDEDRNGNRNHDEIKLMADYVNPAASHYIYDDQGTRGGLEKETRFVIVGDLNAADKGDKHRAGVIEQLLNSPKVNGEVEPTSLGGAEHSSEPFSRSYTAHWGARVDYVLPSQFGFRVGESGVFWPSKSDPLFRLVASRHASSDHRLVWVDVEIK</sequence>
<keyword evidence="3" id="KW-0255">Endonuclease</keyword>
<feature type="domain" description="Endonuclease/exonuclease/phosphatase" evidence="2">
    <location>
        <begin position="24"/>
        <end position="375"/>
    </location>
</feature>
<dbReference type="InterPro" id="IPR005135">
    <property type="entry name" value="Endo/exonuclease/phosphatase"/>
</dbReference>
<dbReference type="AlphaFoldDB" id="A0A2A5JPH3"/>
<organism evidence="3 4">
    <name type="scientific">Pseudoalteromonas piscicida</name>
    <dbReference type="NCBI Taxonomy" id="43662"/>
    <lineage>
        <taxon>Bacteria</taxon>
        <taxon>Pseudomonadati</taxon>
        <taxon>Pseudomonadota</taxon>
        <taxon>Gammaproteobacteria</taxon>
        <taxon>Alteromonadales</taxon>
        <taxon>Pseudoalteromonadaceae</taxon>
        <taxon>Pseudoalteromonas</taxon>
    </lineage>
</organism>
<dbReference type="EMBL" id="NKHF01000060">
    <property type="protein sequence ID" value="PCK31277.1"/>
    <property type="molecule type" value="Genomic_DNA"/>
</dbReference>
<gene>
    <name evidence="3" type="ORF">CEX98_13320</name>
</gene>
<feature type="signal peptide" evidence="1">
    <location>
        <begin position="1"/>
        <end position="17"/>
    </location>
</feature>
<dbReference type="Pfam" id="PF03372">
    <property type="entry name" value="Exo_endo_phos"/>
    <property type="match status" value="1"/>
</dbReference>
<keyword evidence="1" id="KW-0732">Signal</keyword>
<keyword evidence="3" id="KW-0540">Nuclease</keyword>
<dbReference type="OrthoDB" id="292013at2"/>
<reference evidence="4" key="1">
    <citation type="journal article" date="2019" name="Genome Announc.">
        <title>Draft Genome Sequence of Pseudoalteromonas piscicida Strain 36Y ROTHPW, an Hypersaline Seawater Isolate from the South Coast of Sonora, Mexico.</title>
        <authorList>
            <person name="Sanchez-Diaz R."/>
            <person name="Molina-Garza Z.J."/>
            <person name="Cruz-Suarez L.E."/>
            <person name="Selvin J."/>
            <person name="Kiran G.S."/>
            <person name="Ibarra-Gamez J.C."/>
            <person name="Gomez-Gil B."/>
            <person name="Galaviz-Silva L."/>
        </authorList>
    </citation>
    <scope>NUCLEOTIDE SEQUENCE [LARGE SCALE GENOMIC DNA]</scope>
    <source>
        <strain evidence="4">36Y_RITHPW</strain>
    </source>
</reference>
<dbReference type="Gene3D" id="3.60.10.10">
    <property type="entry name" value="Endonuclease/exonuclease/phosphatase"/>
    <property type="match status" value="1"/>
</dbReference>
<feature type="chain" id="PRO_5013105539" evidence="1">
    <location>
        <begin position="18"/>
        <end position="385"/>
    </location>
</feature>
<evidence type="ECO:0000313" key="3">
    <source>
        <dbReference type="EMBL" id="PCK31277.1"/>
    </source>
</evidence>
<evidence type="ECO:0000313" key="4">
    <source>
        <dbReference type="Proteomes" id="UP000228621"/>
    </source>
</evidence>
<protein>
    <submittedName>
        <fullName evidence="3">Endonuclease</fullName>
    </submittedName>
</protein>
<comment type="caution">
    <text evidence="3">The sequence shown here is derived from an EMBL/GenBank/DDBJ whole genome shotgun (WGS) entry which is preliminary data.</text>
</comment>
<accession>A0A2A5JPH3</accession>
<name>A0A2A5JPH3_PSEO7</name>
<keyword evidence="3" id="KW-0378">Hydrolase</keyword>
<evidence type="ECO:0000256" key="1">
    <source>
        <dbReference type="SAM" id="SignalP"/>
    </source>
</evidence>
<dbReference type="SUPFAM" id="SSF56219">
    <property type="entry name" value="DNase I-like"/>
    <property type="match status" value="1"/>
</dbReference>
<dbReference type="Proteomes" id="UP000228621">
    <property type="component" value="Unassembled WGS sequence"/>
</dbReference>
<dbReference type="RefSeq" id="WP_099642556.1">
    <property type="nucleotide sequence ID" value="NZ_NKHF01000060.1"/>
</dbReference>